<protein>
    <submittedName>
        <fullName evidence="1">Uncharacterized protein</fullName>
    </submittedName>
</protein>
<dbReference type="Proteomes" id="UP001152658">
    <property type="component" value="Unassembled WGS sequence"/>
</dbReference>
<evidence type="ECO:0000313" key="1">
    <source>
        <dbReference type="EMBL" id="CAH8233740.1"/>
    </source>
</evidence>
<dbReference type="EMBL" id="CALYLK010000136">
    <property type="protein sequence ID" value="CAH8233740.1"/>
    <property type="molecule type" value="Genomic_DNA"/>
</dbReference>
<comment type="caution">
    <text evidence="1">The sequence shown here is derived from an EMBL/GenBank/DDBJ whole genome shotgun (WGS) entry which is preliminary data.</text>
</comment>
<evidence type="ECO:0000313" key="2">
    <source>
        <dbReference type="Proteomes" id="UP001152658"/>
    </source>
</evidence>
<name>A0ABM9FR83_9VIBR</name>
<keyword evidence="2" id="KW-1185">Reference proteome</keyword>
<gene>
    <name evidence="1" type="ORF">VAE063_950186</name>
</gene>
<organism evidence="1 2">
    <name type="scientific">Vibrio aestuarianus</name>
    <dbReference type="NCBI Taxonomy" id="28171"/>
    <lineage>
        <taxon>Bacteria</taxon>
        <taxon>Pseudomonadati</taxon>
        <taxon>Pseudomonadota</taxon>
        <taxon>Gammaproteobacteria</taxon>
        <taxon>Vibrionales</taxon>
        <taxon>Vibrionaceae</taxon>
        <taxon>Vibrio</taxon>
    </lineage>
</organism>
<reference evidence="1" key="1">
    <citation type="submission" date="2022-06" db="EMBL/GenBank/DDBJ databases">
        <authorList>
            <person name="Goudenege D."/>
            <person name="Le Roux F."/>
        </authorList>
    </citation>
    <scope>NUCLEOTIDE SEQUENCE</scope>
    <source>
        <strain evidence="1">12-063</strain>
    </source>
</reference>
<proteinExistence type="predicted"/>
<accession>A0ABM9FR83</accession>
<sequence length="54" mass="6319">MVIFMALSLLASLTCLIYSVIDLDHFTNNCERKLRQPNKIGRLAQKTMKDFFRL</sequence>